<evidence type="ECO:0000259" key="7">
    <source>
        <dbReference type="Pfam" id="PF00294"/>
    </source>
</evidence>
<dbReference type="NCBIfam" id="TIGR03168">
    <property type="entry name" value="1-PFK"/>
    <property type="match status" value="1"/>
</dbReference>
<dbReference type="InterPro" id="IPR011611">
    <property type="entry name" value="PfkB_dom"/>
</dbReference>
<organism evidence="8">
    <name type="scientific">Streptomyces sp. R44</name>
    <dbReference type="NCBI Taxonomy" id="3238633"/>
    <lineage>
        <taxon>Bacteria</taxon>
        <taxon>Bacillati</taxon>
        <taxon>Actinomycetota</taxon>
        <taxon>Actinomycetes</taxon>
        <taxon>Kitasatosporales</taxon>
        <taxon>Streptomycetaceae</taxon>
        <taxon>Streptomyces</taxon>
    </lineage>
</organism>
<dbReference type="SUPFAM" id="SSF53613">
    <property type="entry name" value="Ribokinase-like"/>
    <property type="match status" value="1"/>
</dbReference>
<feature type="domain" description="Carbohydrate kinase PfkB" evidence="7">
    <location>
        <begin position="23"/>
        <end position="281"/>
    </location>
</feature>
<dbReference type="CDD" id="cd01164">
    <property type="entry name" value="FruK_PfkB_like"/>
    <property type="match status" value="1"/>
</dbReference>
<dbReference type="GO" id="GO:0008443">
    <property type="term" value="F:phosphofructokinase activity"/>
    <property type="evidence" value="ECO:0007669"/>
    <property type="project" value="TreeGrafter"/>
</dbReference>
<dbReference type="AlphaFoldDB" id="A0AB39SXE5"/>
<protein>
    <submittedName>
        <fullName evidence="8">1-phosphofructokinase family hexose kinase</fullName>
    </submittedName>
</protein>
<keyword evidence="4" id="KW-0418">Kinase</keyword>
<dbReference type="GO" id="GO:0005829">
    <property type="term" value="C:cytosol"/>
    <property type="evidence" value="ECO:0007669"/>
    <property type="project" value="TreeGrafter"/>
</dbReference>
<gene>
    <name evidence="8" type="ORF">AB5J54_05245</name>
</gene>
<dbReference type="PROSITE" id="PS00583">
    <property type="entry name" value="PFKB_KINASES_1"/>
    <property type="match status" value="1"/>
</dbReference>
<dbReference type="InterPro" id="IPR029056">
    <property type="entry name" value="Ribokinase-like"/>
</dbReference>
<dbReference type="PANTHER" id="PTHR46566">
    <property type="entry name" value="1-PHOSPHOFRUCTOKINASE-RELATED"/>
    <property type="match status" value="1"/>
</dbReference>
<dbReference type="EMBL" id="CP163444">
    <property type="protein sequence ID" value="XDQ69964.1"/>
    <property type="molecule type" value="Genomic_DNA"/>
</dbReference>
<evidence type="ECO:0000313" key="8">
    <source>
        <dbReference type="EMBL" id="XDQ69964.1"/>
    </source>
</evidence>
<keyword evidence="3" id="KW-0547">Nucleotide-binding</keyword>
<dbReference type="RefSeq" id="WP_369142711.1">
    <property type="nucleotide sequence ID" value="NZ_CP163444.1"/>
</dbReference>
<evidence type="ECO:0000256" key="3">
    <source>
        <dbReference type="ARBA" id="ARBA00022741"/>
    </source>
</evidence>
<name>A0AB39SXE5_9ACTN</name>
<dbReference type="PANTHER" id="PTHR46566:SF5">
    <property type="entry name" value="1-PHOSPHOFRUCTOKINASE"/>
    <property type="match status" value="1"/>
</dbReference>
<dbReference type="PIRSF" id="PIRSF000535">
    <property type="entry name" value="1PFK/6PFK/LacC"/>
    <property type="match status" value="1"/>
</dbReference>
<evidence type="ECO:0000256" key="4">
    <source>
        <dbReference type="ARBA" id="ARBA00022777"/>
    </source>
</evidence>
<evidence type="ECO:0000256" key="2">
    <source>
        <dbReference type="ARBA" id="ARBA00022679"/>
    </source>
</evidence>
<reference evidence="8" key="1">
    <citation type="submission" date="2024-07" db="EMBL/GenBank/DDBJ databases">
        <authorList>
            <person name="Yu S.T."/>
        </authorList>
    </citation>
    <scope>NUCLEOTIDE SEQUENCE</scope>
    <source>
        <strain evidence="8">R44</strain>
    </source>
</reference>
<dbReference type="GO" id="GO:0005524">
    <property type="term" value="F:ATP binding"/>
    <property type="evidence" value="ECO:0007669"/>
    <property type="project" value="UniProtKB-KW"/>
</dbReference>
<dbReference type="InterPro" id="IPR002173">
    <property type="entry name" value="Carboh/pur_kinase_PfkB_CS"/>
</dbReference>
<evidence type="ECO:0000256" key="1">
    <source>
        <dbReference type="ARBA" id="ARBA00010688"/>
    </source>
</evidence>
<evidence type="ECO:0000256" key="5">
    <source>
        <dbReference type="ARBA" id="ARBA00022840"/>
    </source>
</evidence>
<dbReference type="Pfam" id="PF00294">
    <property type="entry name" value="PfkB"/>
    <property type="match status" value="1"/>
</dbReference>
<keyword evidence="2 6" id="KW-0808">Transferase</keyword>
<evidence type="ECO:0000256" key="6">
    <source>
        <dbReference type="PIRNR" id="PIRNR000535"/>
    </source>
</evidence>
<accession>A0AB39SXE5</accession>
<proteinExistence type="inferred from homology"/>
<dbReference type="InterPro" id="IPR017583">
    <property type="entry name" value="Tagatose/fructose_Pkinase"/>
</dbReference>
<keyword evidence="5" id="KW-0067">ATP-binding</keyword>
<sequence>MIVTVTLNAALDVTWEVAGLRPRASHRVLAAHERAGGKGINVARVLTFLGHAPVVTGLAGGPTGRMIHDDLREAGLHSCFVSVAGESRRTVTVVSRNDGDATVFNGLGPVVTAGEWAAFVRHFASVVRGARVVVLSGSTPPGLPPDAYAVLIRAAAEAGALTVLDTSGPALTAALEAGPDVIKPNAAELTEVTGCGDPAAAVAELRRRGARTVVASAGPDGLRAVTPNRVWQAAPPLLLSGNPTGAGDACVAAIASGLAARAAWPDILREAVALSAAAVPCAVAGEVDASVYSQFRQEVRVDELSPPSSR</sequence>
<dbReference type="PROSITE" id="PS00584">
    <property type="entry name" value="PFKB_KINASES_2"/>
    <property type="match status" value="1"/>
</dbReference>
<dbReference type="Gene3D" id="3.40.1190.20">
    <property type="match status" value="1"/>
</dbReference>
<comment type="similarity">
    <text evidence="1">Belongs to the carbohydrate kinase PfkB family.</text>
</comment>